<protein>
    <submittedName>
        <fullName evidence="2">Uncharacterized protein</fullName>
    </submittedName>
</protein>
<dbReference type="RefSeq" id="WP_233732678.1">
    <property type="nucleotide sequence ID" value="NZ_JBHMDJ010000182.1"/>
</dbReference>
<proteinExistence type="predicted"/>
<reference evidence="2 3" key="1">
    <citation type="submission" date="2021-12" db="EMBL/GenBank/DDBJ databases">
        <title>Genome sequence of Kibdelosporangium philippinense ATCC 49844.</title>
        <authorList>
            <person name="Fedorov E.A."/>
            <person name="Omeragic M."/>
            <person name="Shalygina K.F."/>
            <person name="Maclea K.S."/>
        </authorList>
    </citation>
    <scope>NUCLEOTIDE SEQUENCE [LARGE SCALE GENOMIC DNA]</scope>
    <source>
        <strain evidence="2 3">ATCC 49844</strain>
    </source>
</reference>
<name>A0ABS8ZUF8_9PSEU</name>
<accession>A0ABS8ZUF8</accession>
<comment type="caution">
    <text evidence="2">The sequence shown here is derived from an EMBL/GenBank/DDBJ whole genome shotgun (WGS) entry which is preliminary data.</text>
</comment>
<evidence type="ECO:0000256" key="1">
    <source>
        <dbReference type="SAM" id="MobiDB-lite"/>
    </source>
</evidence>
<evidence type="ECO:0000313" key="3">
    <source>
        <dbReference type="Proteomes" id="UP001521150"/>
    </source>
</evidence>
<sequence>MRVLERGPVDVIEPVEVDLGILDVIGSECQERVRRLRDHHDLRQIGPPPWIDQHDRPILIDGTQLAYVELGSAAEEPAMLPSERVGLPANRSVGAPPGIVDRIRSLVDHSDRPTRPLDSVEIKGIRPRWPGSHSGISEPRKGTCQRTGRFFIWHNEMGHSSHRRPPCHRVLPFMTRPRRPRSR</sequence>
<keyword evidence="3" id="KW-1185">Reference proteome</keyword>
<gene>
    <name evidence="2" type="ORF">LWC34_48605</name>
</gene>
<dbReference type="EMBL" id="JAJVCN010000004">
    <property type="protein sequence ID" value="MCE7010615.1"/>
    <property type="molecule type" value="Genomic_DNA"/>
</dbReference>
<feature type="region of interest" description="Disordered" evidence="1">
    <location>
        <begin position="161"/>
        <end position="183"/>
    </location>
</feature>
<dbReference type="Proteomes" id="UP001521150">
    <property type="component" value="Unassembled WGS sequence"/>
</dbReference>
<organism evidence="2 3">
    <name type="scientific">Kibdelosporangium philippinense</name>
    <dbReference type="NCBI Taxonomy" id="211113"/>
    <lineage>
        <taxon>Bacteria</taxon>
        <taxon>Bacillati</taxon>
        <taxon>Actinomycetota</taxon>
        <taxon>Actinomycetes</taxon>
        <taxon>Pseudonocardiales</taxon>
        <taxon>Pseudonocardiaceae</taxon>
        <taxon>Kibdelosporangium</taxon>
    </lineage>
</organism>
<evidence type="ECO:0000313" key="2">
    <source>
        <dbReference type="EMBL" id="MCE7010615.1"/>
    </source>
</evidence>